<accession>A0ACC5WLY8</accession>
<name>A0ACC5WLY8_PANGG</name>
<sequence length="149" mass="16746">MTRITSGKELIVKMAVNRCVTVVQLGSVNQEHKSNIHLLPCDIEHDGAAQVAEYFTPTVKDKKHEKTVSFRGRGLKGQEVTHPQGYTGLVLKEVQRPASDQEDRMVKVSSVFPNFTYWNLETPPTSDDRVMMAMAWPKLAETIHAPVED</sequence>
<keyword evidence="2" id="KW-1185">Reference proteome</keyword>
<evidence type="ECO:0000313" key="2">
    <source>
        <dbReference type="Proteomes" id="UP000829447"/>
    </source>
</evidence>
<dbReference type="EMBL" id="CM040460">
    <property type="protein sequence ID" value="MCI4379891.1"/>
    <property type="molecule type" value="Genomic_DNA"/>
</dbReference>
<protein>
    <submittedName>
        <fullName evidence="1">Uncharacterized protein</fullName>
    </submittedName>
</protein>
<gene>
    <name evidence="1" type="ORF">PGIGA_G00233720</name>
</gene>
<proteinExistence type="predicted"/>
<evidence type="ECO:0000313" key="1">
    <source>
        <dbReference type="EMBL" id="MCI4379891.1"/>
    </source>
</evidence>
<dbReference type="Proteomes" id="UP000829447">
    <property type="component" value="Linkage Group LG7"/>
</dbReference>
<organism evidence="1 2">
    <name type="scientific">Pangasianodon gigas</name>
    <name type="common">Mekong giant catfish</name>
    <name type="synonym">Pangasius gigas</name>
    <dbReference type="NCBI Taxonomy" id="30993"/>
    <lineage>
        <taxon>Eukaryota</taxon>
        <taxon>Metazoa</taxon>
        <taxon>Chordata</taxon>
        <taxon>Craniata</taxon>
        <taxon>Vertebrata</taxon>
        <taxon>Euteleostomi</taxon>
        <taxon>Actinopterygii</taxon>
        <taxon>Neopterygii</taxon>
        <taxon>Teleostei</taxon>
        <taxon>Ostariophysi</taxon>
        <taxon>Siluriformes</taxon>
        <taxon>Pangasiidae</taxon>
        <taxon>Pangasianodon</taxon>
    </lineage>
</organism>
<reference evidence="1 2" key="1">
    <citation type="journal article" date="2022" name="bioRxiv">
        <title>An ancient truncated duplication of the anti-Mullerian hormone receptor type 2 gene is a potential conserved master sex determinant in the Pangasiidae catfish family.</title>
        <authorList>
            <person name="Wen M."/>
            <person name="Pan Q."/>
            <person name="Jouanno E."/>
            <person name="Montfort J."/>
            <person name="Zahm M."/>
            <person name="Cabau C."/>
            <person name="Klopp C."/>
            <person name="Iampietro C."/>
            <person name="Roques C."/>
            <person name="Bouchez O."/>
            <person name="Castinel A."/>
            <person name="Donnadieu C."/>
            <person name="Parrinello H."/>
            <person name="Poncet C."/>
            <person name="Belmonte E."/>
            <person name="Gautier V."/>
            <person name="Avarre J.-C."/>
            <person name="Dugue R."/>
            <person name="Gustiano R."/>
            <person name="Ha T.T.T."/>
            <person name="Campet M."/>
            <person name="Sriphairoj K."/>
            <person name="Ribolli J."/>
            <person name="de Almeida F.L."/>
            <person name="Desvignes T."/>
            <person name="Postlethwait J.H."/>
            <person name="Bucao C.F."/>
            <person name="Robinson-Rechavi M."/>
            <person name="Bobe J."/>
            <person name="Herpin A."/>
            <person name="Guiguen Y."/>
        </authorList>
    </citation>
    <scope>NUCLEOTIDE SEQUENCE [LARGE SCALE GENOMIC DNA]</scope>
    <source>
        <strain evidence="1">YG-Dec2019</strain>
    </source>
</reference>
<comment type="caution">
    <text evidence="1">The sequence shown here is derived from an EMBL/GenBank/DDBJ whole genome shotgun (WGS) entry which is preliminary data.</text>
</comment>